<sequence>MFKRTIKFLGVRVSLLILVAILLVIAGALGLMLGYGILGGGSPMHVFSHHLWQQVLDKLNS</sequence>
<dbReference type="GO" id="GO:0000428">
    <property type="term" value="C:DNA-directed RNA polymerase complex"/>
    <property type="evidence" value="ECO:0007669"/>
    <property type="project" value="UniProtKB-KW"/>
</dbReference>
<dbReference type="Proteomes" id="UP001595987">
    <property type="component" value="Unassembled WGS sequence"/>
</dbReference>
<dbReference type="RefSeq" id="WP_213536900.1">
    <property type="nucleotide sequence ID" value="NZ_BOVQ01000011.1"/>
</dbReference>
<dbReference type="Pfam" id="PF11772">
    <property type="entry name" value="EpuA"/>
    <property type="match status" value="1"/>
</dbReference>
<name>A0ABV9JBJ0_9LACT</name>
<keyword evidence="2" id="KW-0240">DNA-directed RNA polymerase</keyword>
<gene>
    <name evidence="2" type="ORF">ACFO26_02485</name>
</gene>
<keyword evidence="1" id="KW-0812">Transmembrane</keyword>
<reference evidence="3" key="1">
    <citation type="journal article" date="2019" name="Int. J. Syst. Evol. Microbiol.">
        <title>The Global Catalogue of Microorganisms (GCM) 10K type strain sequencing project: providing services to taxonomists for standard genome sequencing and annotation.</title>
        <authorList>
            <consortium name="The Broad Institute Genomics Platform"/>
            <consortium name="The Broad Institute Genome Sequencing Center for Infectious Disease"/>
            <person name="Wu L."/>
            <person name="Ma J."/>
        </authorList>
    </citation>
    <scope>NUCLEOTIDE SEQUENCE [LARGE SCALE GENOMIC DNA]</scope>
    <source>
        <strain evidence="3">CCUG 63287</strain>
    </source>
</reference>
<evidence type="ECO:0000313" key="3">
    <source>
        <dbReference type="Proteomes" id="UP001595987"/>
    </source>
</evidence>
<evidence type="ECO:0000313" key="2">
    <source>
        <dbReference type="EMBL" id="MFC4651771.1"/>
    </source>
</evidence>
<accession>A0ABV9JBJ0</accession>
<keyword evidence="1" id="KW-0472">Membrane</keyword>
<organism evidence="2 3">
    <name type="scientific">Lactococcus nasutitermitis</name>
    <dbReference type="NCBI Taxonomy" id="1652957"/>
    <lineage>
        <taxon>Bacteria</taxon>
        <taxon>Bacillati</taxon>
        <taxon>Bacillota</taxon>
        <taxon>Bacilli</taxon>
        <taxon>Lactobacillales</taxon>
        <taxon>Streptococcaceae</taxon>
        <taxon>Lactococcus</taxon>
    </lineage>
</organism>
<protein>
    <submittedName>
        <fullName evidence="2">DNA-directed RNA polymerase subunit beta</fullName>
    </submittedName>
</protein>
<keyword evidence="3" id="KW-1185">Reference proteome</keyword>
<proteinExistence type="predicted"/>
<comment type="caution">
    <text evidence="2">The sequence shown here is derived from an EMBL/GenBank/DDBJ whole genome shotgun (WGS) entry which is preliminary data.</text>
</comment>
<feature type="transmembrane region" description="Helical" evidence="1">
    <location>
        <begin position="12"/>
        <end position="38"/>
    </location>
</feature>
<evidence type="ECO:0000256" key="1">
    <source>
        <dbReference type="SAM" id="Phobius"/>
    </source>
</evidence>
<keyword evidence="1" id="KW-1133">Transmembrane helix</keyword>
<dbReference type="EMBL" id="JBHSGD010000003">
    <property type="protein sequence ID" value="MFC4651771.1"/>
    <property type="molecule type" value="Genomic_DNA"/>
</dbReference>
<dbReference type="InterPro" id="IPR024596">
    <property type="entry name" value="RNApol_su_b/EpuA"/>
</dbReference>
<keyword evidence="2" id="KW-0804">Transcription</keyword>